<protein>
    <submittedName>
        <fullName evidence="1">Uncharacterized protein</fullName>
    </submittedName>
</protein>
<dbReference type="EMBL" id="NKHF01000046">
    <property type="protein sequence ID" value="PCK31727.1"/>
    <property type="molecule type" value="Genomic_DNA"/>
</dbReference>
<dbReference type="RefSeq" id="WP_099642079.1">
    <property type="nucleotide sequence ID" value="NZ_NKHF01000046.1"/>
</dbReference>
<dbReference type="Proteomes" id="UP000228621">
    <property type="component" value="Unassembled WGS sequence"/>
</dbReference>
<proteinExistence type="predicted"/>
<keyword evidence="2" id="KW-1185">Reference proteome</keyword>
<dbReference type="AlphaFoldDB" id="A0A2A5JQT4"/>
<evidence type="ECO:0000313" key="1">
    <source>
        <dbReference type="EMBL" id="PCK31727.1"/>
    </source>
</evidence>
<organism evidence="1 2">
    <name type="scientific">Pseudoalteromonas piscicida</name>
    <dbReference type="NCBI Taxonomy" id="43662"/>
    <lineage>
        <taxon>Bacteria</taxon>
        <taxon>Pseudomonadati</taxon>
        <taxon>Pseudomonadota</taxon>
        <taxon>Gammaproteobacteria</taxon>
        <taxon>Alteromonadales</taxon>
        <taxon>Pseudoalteromonadaceae</taxon>
        <taxon>Pseudoalteromonas</taxon>
    </lineage>
</organism>
<dbReference type="OrthoDB" id="6315401at2"/>
<name>A0A2A5JQT4_PSEO7</name>
<accession>A0A2A5JQT4</accession>
<evidence type="ECO:0000313" key="2">
    <source>
        <dbReference type="Proteomes" id="UP000228621"/>
    </source>
</evidence>
<gene>
    <name evidence="1" type="ORF">CEX98_10765</name>
</gene>
<sequence>MYWIKQLLRLLIVTVVLLACAWAAFGVFTWLKSAEPMNTSTQFNIRSNVHWLKTNTPLTFSFSASRTMSIRVLSNGIFESAPIDEQPTNYAIEYQLFDAEDKLVYEGIYHHAAKVASDALQQQVKQLIENREALAVSSGQSFYLNKAELQQADTVKLKLIPEDPQLKGVVVRVHAQTSNSITDGLKAWLKRPTEWRERMTNYHTIGENAVTNEEKFNSVMLDWQKLAPQGVPNVDFRADLLYESLPYNVLNHDFSMQQNLDNLLVSEQLQVSFRVYNNTQYLIHHAEQAGLQLTWHDLQQRKAPMEVNLSALSSTQSLVSELPPGLITVTSQSATSVRIFSNEIDPVTPLQSYYYMLDSQTAAHYQVSPHSDIALAWRAEFGDNITVSLFNQDKLVAEYVFTATAKPSRFDRLITETTARQQVMEEEKRYLSIPNNVDSIKVTSKGAMVKLQSRRPDFTYLGHRCASLCDPRNPQYQGIDAWFSQKADNHYVFHTQQQVATVRLFEVPPEVPNAVPQYISKDLNPVLPVSDIALLPIVKPYFDLSANHMEFEYRQTTKAELFALDKQSSYPPSVIIKQRRKPTLIEIPLSTLSTDDLTHAEALYINQGASRTLRKIRVYQLAKDTPLTVNVAENGLLPTALVIKLFSTDIDATINVETQLNATKSTTPNAEYTITNKHFVLHPDLGSQQLFFHPAHSVLQEYPSITLPMFDDLTKPNTLTLRSSHSVWISVLEEHLQANATLNWWQHEIP</sequence>
<dbReference type="PROSITE" id="PS51257">
    <property type="entry name" value="PROKAR_LIPOPROTEIN"/>
    <property type="match status" value="1"/>
</dbReference>
<reference evidence="2" key="1">
    <citation type="journal article" date="2019" name="Genome Announc.">
        <title>Draft Genome Sequence of Pseudoalteromonas piscicida Strain 36Y ROTHPW, an Hypersaline Seawater Isolate from the South Coast of Sonora, Mexico.</title>
        <authorList>
            <person name="Sanchez-Diaz R."/>
            <person name="Molina-Garza Z.J."/>
            <person name="Cruz-Suarez L.E."/>
            <person name="Selvin J."/>
            <person name="Kiran G.S."/>
            <person name="Ibarra-Gamez J.C."/>
            <person name="Gomez-Gil B."/>
            <person name="Galaviz-Silva L."/>
        </authorList>
    </citation>
    <scope>NUCLEOTIDE SEQUENCE [LARGE SCALE GENOMIC DNA]</scope>
    <source>
        <strain evidence="2">36Y_RITHPW</strain>
    </source>
</reference>
<comment type="caution">
    <text evidence="1">The sequence shown here is derived from an EMBL/GenBank/DDBJ whole genome shotgun (WGS) entry which is preliminary data.</text>
</comment>